<dbReference type="InterPro" id="IPR000851">
    <property type="entry name" value="Ribosomal_uS5"/>
</dbReference>
<evidence type="ECO:0000256" key="10">
    <source>
        <dbReference type="SAM" id="MobiDB-lite"/>
    </source>
</evidence>
<dbReference type="InterPro" id="IPR020568">
    <property type="entry name" value="Ribosomal_Su5_D2-typ_SF"/>
</dbReference>
<dbReference type="Pfam" id="PF03719">
    <property type="entry name" value="Ribosomal_S5_C"/>
    <property type="match status" value="1"/>
</dbReference>
<dbReference type="InterPro" id="IPR013810">
    <property type="entry name" value="Ribosomal_uS5_N"/>
</dbReference>
<keyword evidence="13" id="KW-1185">Reference proteome</keyword>
<proteinExistence type="inferred from homology"/>
<dbReference type="NCBIfam" id="TIGR01020">
    <property type="entry name" value="uS5_euk_arch"/>
    <property type="match status" value="1"/>
</dbReference>
<reference evidence="12 13" key="1">
    <citation type="submission" date="2017-08" db="EMBL/GenBank/DDBJ databases">
        <title>The strain WRN001 was isolated from Binhai saline alkaline soil, Tianjin, China.</title>
        <authorList>
            <person name="Liu D."/>
            <person name="Zhang G."/>
        </authorList>
    </citation>
    <scope>NUCLEOTIDE SEQUENCE [LARGE SCALE GENOMIC DNA]</scope>
    <source>
        <strain evidence="12 13">WN019</strain>
    </source>
</reference>
<dbReference type="Pfam" id="PF00333">
    <property type="entry name" value="Ribosomal_S5"/>
    <property type="match status" value="1"/>
</dbReference>
<dbReference type="EMBL" id="NSKC01000004">
    <property type="protein sequence ID" value="PAU83583.1"/>
    <property type="molecule type" value="Genomic_DNA"/>
</dbReference>
<dbReference type="FunFam" id="3.30.230.10:FF:000004">
    <property type="entry name" value="40S ribosomal protein S2"/>
    <property type="match status" value="1"/>
</dbReference>
<dbReference type="InterPro" id="IPR014721">
    <property type="entry name" value="Ribsml_uS5_D2-typ_fold_subgr"/>
</dbReference>
<evidence type="ECO:0000256" key="5">
    <source>
        <dbReference type="ARBA" id="ARBA00023274"/>
    </source>
</evidence>
<dbReference type="InterPro" id="IPR047866">
    <property type="entry name" value="Ribosomal_uS5_arc"/>
</dbReference>
<dbReference type="SUPFAM" id="SSF54768">
    <property type="entry name" value="dsRNA-binding domain-like"/>
    <property type="match status" value="1"/>
</dbReference>
<name>A0A2A2FGA5_9EURY</name>
<dbReference type="RefSeq" id="WP_095636850.1">
    <property type="nucleotide sequence ID" value="NZ_NSKC01000004.1"/>
</dbReference>
<dbReference type="SUPFAM" id="SSF54211">
    <property type="entry name" value="Ribosomal protein S5 domain 2-like"/>
    <property type="match status" value="1"/>
</dbReference>
<dbReference type="NCBIfam" id="NF003125">
    <property type="entry name" value="PRK04044.1"/>
    <property type="match status" value="1"/>
</dbReference>
<evidence type="ECO:0000256" key="9">
    <source>
        <dbReference type="RuleBase" id="RU003823"/>
    </source>
</evidence>
<dbReference type="GO" id="GO:0022627">
    <property type="term" value="C:cytosolic small ribosomal subunit"/>
    <property type="evidence" value="ECO:0007669"/>
    <property type="project" value="TreeGrafter"/>
</dbReference>
<dbReference type="Proteomes" id="UP000218083">
    <property type="component" value="Unassembled WGS sequence"/>
</dbReference>
<evidence type="ECO:0000256" key="8">
    <source>
        <dbReference type="HAMAP-Rule" id="MF_01307"/>
    </source>
</evidence>
<dbReference type="PROSITE" id="PS50881">
    <property type="entry name" value="S5_DSRBD"/>
    <property type="match status" value="1"/>
</dbReference>
<keyword evidence="5 8" id="KW-0687">Ribonucleoprotein</keyword>
<feature type="region of interest" description="Disordered" evidence="10">
    <location>
        <begin position="195"/>
        <end position="215"/>
    </location>
</feature>
<dbReference type="Gene3D" id="3.30.230.10">
    <property type="match status" value="1"/>
</dbReference>
<feature type="domain" description="S5 DRBM" evidence="11">
    <location>
        <begin position="49"/>
        <end position="112"/>
    </location>
</feature>
<comment type="subunit">
    <text evidence="6 8">Part of the 30S ribosomal subunit. Contacts protein S4.</text>
</comment>
<evidence type="ECO:0000256" key="2">
    <source>
        <dbReference type="ARBA" id="ARBA00022730"/>
    </source>
</evidence>
<evidence type="ECO:0000256" key="6">
    <source>
        <dbReference type="ARBA" id="ARBA00025844"/>
    </source>
</evidence>
<keyword evidence="4 8" id="KW-0689">Ribosomal protein</keyword>
<organism evidence="12 13">
    <name type="scientific">Halorubrum salipaludis</name>
    <dbReference type="NCBI Taxonomy" id="2032630"/>
    <lineage>
        <taxon>Archaea</taxon>
        <taxon>Methanobacteriati</taxon>
        <taxon>Methanobacteriota</taxon>
        <taxon>Stenosarchaea group</taxon>
        <taxon>Halobacteria</taxon>
        <taxon>Halobacteriales</taxon>
        <taxon>Haloferacaceae</taxon>
        <taxon>Halorubrum</taxon>
    </lineage>
</organism>
<feature type="compositionally biased region" description="Basic and acidic residues" evidence="10">
    <location>
        <begin position="1"/>
        <end position="12"/>
    </location>
</feature>
<evidence type="ECO:0000256" key="7">
    <source>
        <dbReference type="ARBA" id="ARBA00035255"/>
    </source>
</evidence>
<feature type="compositionally biased region" description="Basic and acidic residues" evidence="10">
    <location>
        <begin position="204"/>
        <end position="215"/>
    </location>
</feature>
<dbReference type="AlphaFoldDB" id="A0A2A2FGA5"/>
<dbReference type="OrthoDB" id="38155at2157"/>
<evidence type="ECO:0000313" key="13">
    <source>
        <dbReference type="Proteomes" id="UP000218083"/>
    </source>
</evidence>
<gene>
    <name evidence="8" type="primary">rps5</name>
    <name evidence="12" type="ORF">CK500_08690</name>
</gene>
<dbReference type="PROSITE" id="PS00585">
    <property type="entry name" value="RIBOSOMAL_S5"/>
    <property type="match status" value="1"/>
</dbReference>
<dbReference type="PANTHER" id="PTHR13718:SF4">
    <property type="entry name" value="40S RIBOSOMAL PROTEIN S2"/>
    <property type="match status" value="1"/>
</dbReference>
<comment type="domain">
    <text evidence="8">The N-terminal domain interacts with the head of the 30S subunit; the C-terminal domain interacts with the body and contacts protein S4. The interaction surface between S4 and S5 is involved in control of translational fidelity.</text>
</comment>
<dbReference type="HAMAP" id="MF_01307_A">
    <property type="entry name" value="Ribosomal_uS5_A"/>
    <property type="match status" value="1"/>
</dbReference>
<dbReference type="Gene3D" id="3.30.160.20">
    <property type="match status" value="1"/>
</dbReference>
<dbReference type="InterPro" id="IPR005324">
    <property type="entry name" value="Ribosomal_uS5_C"/>
</dbReference>
<comment type="similarity">
    <text evidence="1 8 9">Belongs to the universal ribosomal protein uS5 family.</text>
</comment>
<dbReference type="InterPro" id="IPR005711">
    <property type="entry name" value="Ribosomal_uS5_euk/arc"/>
</dbReference>
<dbReference type="GO" id="GO:0006412">
    <property type="term" value="P:translation"/>
    <property type="evidence" value="ECO:0007669"/>
    <property type="project" value="UniProtKB-UniRule"/>
</dbReference>
<keyword evidence="2 8" id="KW-0699">rRNA-binding</keyword>
<feature type="region of interest" description="Disordered" evidence="10">
    <location>
        <begin position="1"/>
        <end position="21"/>
    </location>
</feature>
<dbReference type="FunFam" id="3.30.160.20:FF:000002">
    <property type="entry name" value="40S ribosomal protein S2"/>
    <property type="match status" value="1"/>
</dbReference>
<dbReference type="InterPro" id="IPR018192">
    <property type="entry name" value="Ribosomal_uS5_N_CS"/>
</dbReference>
<evidence type="ECO:0000256" key="4">
    <source>
        <dbReference type="ARBA" id="ARBA00022980"/>
    </source>
</evidence>
<evidence type="ECO:0000256" key="3">
    <source>
        <dbReference type="ARBA" id="ARBA00022884"/>
    </source>
</evidence>
<dbReference type="GO" id="GO:0003735">
    <property type="term" value="F:structural constituent of ribosome"/>
    <property type="evidence" value="ECO:0007669"/>
    <property type="project" value="UniProtKB-UniRule"/>
</dbReference>
<comment type="caution">
    <text evidence="12">The sequence shown here is derived from an EMBL/GenBank/DDBJ whole genome shotgun (WGS) entry which is preliminary data.</text>
</comment>
<dbReference type="PANTHER" id="PTHR13718">
    <property type="entry name" value="RIBOSOMAL S SUBUNIT"/>
    <property type="match status" value="1"/>
</dbReference>
<protein>
    <recommendedName>
        <fullName evidence="7 8">Small ribosomal subunit protein uS5</fullName>
    </recommendedName>
</protein>
<evidence type="ECO:0000313" key="12">
    <source>
        <dbReference type="EMBL" id="PAU83583.1"/>
    </source>
</evidence>
<evidence type="ECO:0000256" key="1">
    <source>
        <dbReference type="ARBA" id="ARBA00008945"/>
    </source>
</evidence>
<keyword evidence="3 8" id="KW-0694">RNA-binding</keyword>
<accession>A0A2A2FGA5</accession>
<comment type="function">
    <text evidence="8">With S4 and S12 plays an important role in translational accuracy.</text>
</comment>
<dbReference type="GO" id="GO:0019843">
    <property type="term" value="F:rRNA binding"/>
    <property type="evidence" value="ECO:0007669"/>
    <property type="project" value="UniProtKB-UniRule"/>
</dbReference>
<sequence>MSRHNDGWEPRTRLGRKVQNGDISSMEQALDSGLPLKEAEIVDQLLPGLEDEVLDINMVQRMTDSGRRVKFRCVVAVGNRDGYLGYAQARDDQVGGAIQKAIDVAKLNIIKVDRGSGSWEDQPGGTNSLTRKAEGKAGSVTVEIQPAPQGLGLAAAETVRNILELAGVEDAWTNSDGNTRTTVNLAKATFNALENAAQSRTPQHAREVHYEEGGR</sequence>
<evidence type="ECO:0000259" key="11">
    <source>
        <dbReference type="PROSITE" id="PS50881"/>
    </source>
</evidence>